<protein>
    <submittedName>
        <fullName evidence="1">Uncharacterized protein</fullName>
    </submittedName>
</protein>
<organism evidence="1 2">
    <name type="scientific">Candidatus Fusicatenibacter merdavium</name>
    <dbReference type="NCBI Taxonomy" id="2838600"/>
    <lineage>
        <taxon>Bacteria</taxon>
        <taxon>Bacillati</taxon>
        <taxon>Bacillota</taxon>
        <taxon>Clostridia</taxon>
        <taxon>Lachnospirales</taxon>
        <taxon>Lachnospiraceae</taxon>
        <taxon>Fusicatenibacter</taxon>
    </lineage>
</organism>
<evidence type="ECO:0000313" key="1">
    <source>
        <dbReference type="EMBL" id="HIX77138.1"/>
    </source>
</evidence>
<dbReference type="EMBL" id="DXEK01000099">
    <property type="protein sequence ID" value="HIX77138.1"/>
    <property type="molecule type" value="Genomic_DNA"/>
</dbReference>
<dbReference type="Proteomes" id="UP000886890">
    <property type="component" value="Unassembled WGS sequence"/>
</dbReference>
<comment type="caution">
    <text evidence="1">The sequence shown here is derived from an EMBL/GenBank/DDBJ whole genome shotgun (WGS) entry which is preliminary data.</text>
</comment>
<accession>A0A9D1XCQ3</accession>
<dbReference type="AlphaFoldDB" id="A0A9D1XCQ3"/>
<reference evidence="1" key="1">
    <citation type="journal article" date="2021" name="PeerJ">
        <title>Extensive microbial diversity within the chicken gut microbiome revealed by metagenomics and culture.</title>
        <authorList>
            <person name="Gilroy R."/>
            <person name="Ravi A."/>
            <person name="Getino M."/>
            <person name="Pursley I."/>
            <person name="Horton D.L."/>
            <person name="Alikhan N.F."/>
            <person name="Baker D."/>
            <person name="Gharbi K."/>
            <person name="Hall N."/>
            <person name="Watson M."/>
            <person name="Adriaenssens E.M."/>
            <person name="Foster-Nyarko E."/>
            <person name="Jarju S."/>
            <person name="Secka A."/>
            <person name="Antonio M."/>
            <person name="Oren A."/>
            <person name="Chaudhuri R.R."/>
            <person name="La Ragione R."/>
            <person name="Hildebrand F."/>
            <person name="Pallen M.J."/>
        </authorList>
    </citation>
    <scope>NUCLEOTIDE SEQUENCE</scope>
    <source>
        <strain evidence="1">CHK183-1962</strain>
    </source>
</reference>
<evidence type="ECO:0000313" key="2">
    <source>
        <dbReference type="Proteomes" id="UP000886890"/>
    </source>
</evidence>
<sequence length="46" mass="5719">MKITEMIHQDIEVIRELRTRILVRLGVLRPVKVTARQERERRYLRF</sequence>
<reference evidence="1" key="2">
    <citation type="submission" date="2021-04" db="EMBL/GenBank/DDBJ databases">
        <authorList>
            <person name="Gilroy R."/>
        </authorList>
    </citation>
    <scope>NUCLEOTIDE SEQUENCE</scope>
    <source>
        <strain evidence="1">CHK183-1962</strain>
    </source>
</reference>
<proteinExistence type="predicted"/>
<gene>
    <name evidence="1" type="ORF">H9734_06030</name>
</gene>
<name>A0A9D1XCQ3_9FIRM</name>